<evidence type="ECO:0000256" key="4">
    <source>
        <dbReference type="ARBA" id="ARBA00022485"/>
    </source>
</evidence>
<dbReference type="OrthoDB" id="9805142at2"/>
<evidence type="ECO:0000256" key="11">
    <source>
        <dbReference type="SAM" id="MobiDB-lite"/>
    </source>
</evidence>
<dbReference type="CDD" id="cd02754">
    <property type="entry name" value="MopB_Nitrate-R-NapA-like"/>
    <property type="match status" value="1"/>
</dbReference>
<keyword evidence="9" id="KW-0411">Iron-sulfur</keyword>
<dbReference type="SMART" id="SM00926">
    <property type="entry name" value="Molybdop_Fe4S4"/>
    <property type="match status" value="1"/>
</dbReference>
<dbReference type="GO" id="GO:0046872">
    <property type="term" value="F:metal ion binding"/>
    <property type="evidence" value="ECO:0007669"/>
    <property type="project" value="UniProtKB-KW"/>
</dbReference>
<keyword evidence="5" id="KW-0500">Molybdenum</keyword>
<dbReference type="Gene3D" id="2.40.40.20">
    <property type="match status" value="1"/>
</dbReference>
<evidence type="ECO:0000313" key="14">
    <source>
        <dbReference type="Proteomes" id="UP000315010"/>
    </source>
</evidence>
<feature type="region of interest" description="Disordered" evidence="11">
    <location>
        <begin position="1"/>
        <end position="25"/>
    </location>
</feature>
<comment type="cofactor">
    <cofactor evidence="2">
        <name>[4Fe-4S] cluster</name>
        <dbReference type="ChEBI" id="CHEBI:49883"/>
    </cofactor>
</comment>
<evidence type="ECO:0000256" key="5">
    <source>
        <dbReference type="ARBA" id="ARBA00022505"/>
    </source>
</evidence>
<dbReference type="GO" id="GO:0016020">
    <property type="term" value="C:membrane"/>
    <property type="evidence" value="ECO:0007669"/>
    <property type="project" value="TreeGrafter"/>
</dbReference>
<comment type="caution">
    <text evidence="13">The sequence shown here is derived from an EMBL/GenBank/DDBJ whole genome shotgun (WGS) entry which is preliminary data.</text>
</comment>
<dbReference type="GO" id="GO:0042128">
    <property type="term" value="P:nitrate assimilation"/>
    <property type="evidence" value="ECO:0007669"/>
    <property type="project" value="UniProtKB-KW"/>
</dbReference>
<dbReference type="AlphaFoldDB" id="A0A5C5Z7P0"/>
<dbReference type="GO" id="GO:0045333">
    <property type="term" value="P:cellular respiration"/>
    <property type="evidence" value="ECO:0007669"/>
    <property type="project" value="UniProtKB-ARBA"/>
</dbReference>
<evidence type="ECO:0000256" key="10">
    <source>
        <dbReference type="ARBA" id="ARBA00023063"/>
    </source>
</evidence>
<dbReference type="EMBL" id="SJPJ01000001">
    <property type="protein sequence ID" value="TWT83362.1"/>
    <property type="molecule type" value="Genomic_DNA"/>
</dbReference>
<dbReference type="Proteomes" id="UP000315010">
    <property type="component" value="Unassembled WGS sequence"/>
</dbReference>
<dbReference type="InterPro" id="IPR027467">
    <property type="entry name" value="MopterinOxRdtase_cofactor_BS"/>
</dbReference>
<name>A0A5C5Z7P0_9BACT</name>
<evidence type="ECO:0000256" key="7">
    <source>
        <dbReference type="ARBA" id="ARBA00023002"/>
    </source>
</evidence>
<dbReference type="Pfam" id="PF01568">
    <property type="entry name" value="Molydop_binding"/>
    <property type="match status" value="1"/>
</dbReference>
<accession>A0A5C5Z7P0</accession>
<comment type="similarity">
    <text evidence="3">Belongs to the prokaryotic molybdopterin-containing oxidoreductase family. NasA/NapA/NarB subfamily.</text>
</comment>
<dbReference type="InterPro" id="IPR050123">
    <property type="entry name" value="Prok_molybdopt-oxidoreductase"/>
</dbReference>
<dbReference type="PROSITE" id="PS00551">
    <property type="entry name" value="MOLYBDOPTERIN_PROK_1"/>
    <property type="match status" value="1"/>
</dbReference>
<dbReference type="GO" id="GO:0043546">
    <property type="term" value="F:molybdopterin cofactor binding"/>
    <property type="evidence" value="ECO:0007669"/>
    <property type="project" value="InterPro"/>
</dbReference>
<evidence type="ECO:0000256" key="8">
    <source>
        <dbReference type="ARBA" id="ARBA00023004"/>
    </source>
</evidence>
<evidence type="ECO:0000256" key="9">
    <source>
        <dbReference type="ARBA" id="ARBA00023014"/>
    </source>
</evidence>
<keyword evidence="6" id="KW-0479">Metal-binding</keyword>
<evidence type="ECO:0000256" key="3">
    <source>
        <dbReference type="ARBA" id="ARBA00008747"/>
    </source>
</evidence>
<dbReference type="Pfam" id="PF04879">
    <property type="entry name" value="Molybdop_Fe4S4"/>
    <property type="match status" value="1"/>
</dbReference>
<feature type="domain" description="4Fe-4S Mo/W bis-MGD-type" evidence="12">
    <location>
        <begin position="59"/>
        <end position="115"/>
    </location>
</feature>
<dbReference type="SUPFAM" id="SSF53706">
    <property type="entry name" value="Formate dehydrogenase/DMSO reductase, domains 1-3"/>
    <property type="match status" value="1"/>
</dbReference>
<dbReference type="PANTHER" id="PTHR43105:SF10">
    <property type="entry name" value="NADH-QUINONE OXIDOREDUCTASE SUBUNIT G"/>
    <property type="match status" value="1"/>
</dbReference>
<dbReference type="CDD" id="cd02791">
    <property type="entry name" value="MopB_CT_Nitrate-R-NapA-like"/>
    <property type="match status" value="1"/>
</dbReference>
<dbReference type="Gene3D" id="2.20.25.90">
    <property type="entry name" value="ADC-like domains"/>
    <property type="match status" value="1"/>
</dbReference>
<evidence type="ECO:0000256" key="1">
    <source>
        <dbReference type="ARBA" id="ARBA00001942"/>
    </source>
</evidence>
<dbReference type="GO" id="GO:0016491">
    <property type="term" value="F:oxidoreductase activity"/>
    <property type="evidence" value="ECO:0007669"/>
    <property type="project" value="UniProtKB-KW"/>
</dbReference>
<comment type="cofactor">
    <cofactor evidence="1">
        <name>Mo-bis(molybdopterin guanine dinucleotide)</name>
        <dbReference type="ChEBI" id="CHEBI:60539"/>
    </cofactor>
</comment>
<dbReference type="Pfam" id="PF00384">
    <property type="entry name" value="Molybdopterin"/>
    <property type="match status" value="1"/>
</dbReference>
<dbReference type="SUPFAM" id="SSF50692">
    <property type="entry name" value="ADC-like"/>
    <property type="match status" value="1"/>
</dbReference>
<dbReference type="RefSeq" id="WP_146400481.1">
    <property type="nucleotide sequence ID" value="NZ_SJPJ01000001.1"/>
</dbReference>
<dbReference type="InterPro" id="IPR041957">
    <property type="entry name" value="CT_Nitrate-R-NapA-like"/>
</dbReference>
<feature type="compositionally biased region" description="Polar residues" evidence="11">
    <location>
        <begin position="1"/>
        <end position="17"/>
    </location>
</feature>
<evidence type="ECO:0000259" key="12">
    <source>
        <dbReference type="PROSITE" id="PS51669"/>
    </source>
</evidence>
<dbReference type="GO" id="GO:0051539">
    <property type="term" value="F:4 iron, 4 sulfur cluster binding"/>
    <property type="evidence" value="ECO:0007669"/>
    <property type="project" value="UniProtKB-KW"/>
</dbReference>
<keyword evidence="8" id="KW-0408">Iron</keyword>
<reference evidence="13 14" key="1">
    <citation type="submission" date="2019-02" db="EMBL/GenBank/DDBJ databases">
        <title>Deep-cultivation of Planctomycetes and their phenomic and genomic characterization uncovers novel biology.</title>
        <authorList>
            <person name="Wiegand S."/>
            <person name="Jogler M."/>
            <person name="Boedeker C."/>
            <person name="Pinto D."/>
            <person name="Vollmers J."/>
            <person name="Rivas-Marin E."/>
            <person name="Kohn T."/>
            <person name="Peeters S.H."/>
            <person name="Heuer A."/>
            <person name="Rast P."/>
            <person name="Oberbeckmann S."/>
            <person name="Bunk B."/>
            <person name="Jeske O."/>
            <person name="Meyerdierks A."/>
            <person name="Storesund J.E."/>
            <person name="Kallscheuer N."/>
            <person name="Luecker S."/>
            <person name="Lage O.M."/>
            <person name="Pohl T."/>
            <person name="Merkel B.J."/>
            <person name="Hornburger P."/>
            <person name="Mueller R.-W."/>
            <person name="Bruemmer F."/>
            <person name="Labrenz M."/>
            <person name="Spormann A.M."/>
            <person name="Op Den Camp H."/>
            <person name="Overmann J."/>
            <person name="Amann R."/>
            <person name="Jetten M.S.M."/>
            <person name="Mascher T."/>
            <person name="Medema M.H."/>
            <person name="Devos D.P."/>
            <person name="Kaster A.-K."/>
            <person name="Ovreas L."/>
            <person name="Rohde M."/>
            <person name="Galperin M.Y."/>
            <person name="Jogler C."/>
        </authorList>
    </citation>
    <scope>NUCLEOTIDE SEQUENCE [LARGE SCALE GENOMIC DNA]</scope>
    <source>
        <strain evidence="13 14">CA13</strain>
    </source>
</reference>
<dbReference type="InterPro" id="IPR006656">
    <property type="entry name" value="Mopterin_OxRdtase"/>
</dbReference>
<sequence length="765" mass="84992">MSTTQSKPNDGSQTQHAKATRTFELPTLLQRRDGEMTRELLLQPGQHGLGMTPASLLADTTTTATCGYCATGCGLRLHIRDGEAVGLTPETDYPVNLGMACPKGWEALRVLDSDERATAPMIRDTNGDFVKVSWDEAFRRFCEGFKQIQAEHGNESVAFVSTGQIPSEEMTFLGALAKFGMNLLHGDGNTRQCMATAVTAYKESFGFDAPPYTYDDFEQSDCLVFVGSNPCIGHPIMWERVLRNKNNPDIIVLDPRRTETAMAASEHVQLRPKYDLQLLYAITNELIKQGYVDEAFVNAHTKGFEELRNHVANFPIDDVAPQAGVDSVQLRRVVEKIGRGKAVSLWWTMGVNQSYEGTRTAQAMINIALMTGNIGRPGTGANSITGQCNAMGSRLWSNTTNLLGHRSFTNDDHRREVAEILDIDIDRIPNQNSLAYDQILDGIRAGKIRGLWVIATNPAHSWIDQKGARELLDQLDFLVVQDMYDSADTVKHADLVLPAAGWGEKEGTFINSERRYGLLKKVCKAPGEALADFQIFRGIAHYWGVGEMFAEWTDPEAVFRIMQRLSAGRPCDVSGIDGYEQIDACGGIQWPWSSEDNNGFEPEQQRRLFGDGVFFYEDGKARLIVDAITPVPEPPCDDYPFWLLTGRGTVSQWHTQTRTNKSPVLRQLYPNEAYIEINPANAASMNVSNGDPLVIRSRRGKATATAFVTPTVASGQVFMPMHYTETNHLTLSHFDPYSRQPSYKDCAVSIEPASARNPVERENIQ</sequence>
<dbReference type="InterPro" id="IPR006963">
    <property type="entry name" value="Mopterin_OxRdtase_4Fe-4S_dom"/>
</dbReference>
<dbReference type="PROSITE" id="PS51669">
    <property type="entry name" value="4FE4S_MOW_BIS_MGD"/>
    <property type="match status" value="1"/>
</dbReference>
<keyword evidence="10" id="KW-0534">Nitrate assimilation</keyword>
<dbReference type="EC" id="1.7.99.4" evidence="13"/>
<keyword evidence="4" id="KW-0004">4Fe-4S</keyword>
<dbReference type="Gene3D" id="3.40.228.10">
    <property type="entry name" value="Dimethylsulfoxide Reductase, domain 2"/>
    <property type="match status" value="1"/>
</dbReference>
<dbReference type="PANTHER" id="PTHR43105">
    <property type="entry name" value="RESPIRATORY NITRATE REDUCTASE"/>
    <property type="match status" value="1"/>
</dbReference>
<evidence type="ECO:0000256" key="6">
    <source>
        <dbReference type="ARBA" id="ARBA00022723"/>
    </source>
</evidence>
<dbReference type="InterPro" id="IPR006657">
    <property type="entry name" value="MoPterin_dinucl-bd_dom"/>
</dbReference>
<gene>
    <name evidence="13" type="primary">narB</name>
    <name evidence="13" type="ORF">CA13_48270</name>
</gene>
<keyword evidence="14" id="KW-1185">Reference proteome</keyword>
<organism evidence="13 14">
    <name type="scientific">Novipirellula herctigrandis</name>
    <dbReference type="NCBI Taxonomy" id="2527986"/>
    <lineage>
        <taxon>Bacteria</taxon>
        <taxon>Pseudomonadati</taxon>
        <taxon>Planctomycetota</taxon>
        <taxon>Planctomycetia</taxon>
        <taxon>Pirellulales</taxon>
        <taxon>Pirellulaceae</taxon>
        <taxon>Novipirellula</taxon>
    </lineage>
</organism>
<evidence type="ECO:0000256" key="2">
    <source>
        <dbReference type="ARBA" id="ARBA00001966"/>
    </source>
</evidence>
<protein>
    <submittedName>
        <fullName evidence="13">Nitrate reductase</fullName>
        <ecNumber evidence="13">1.7.99.4</ecNumber>
    </submittedName>
</protein>
<dbReference type="PIRSF" id="PIRSF000144">
    <property type="entry name" value="CbbBc"/>
    <property type="match status" value="1"/>
</dbReference>
<dbReference type="Gene3D" id="3.40.50.740">
    <property type="match status" value="1"/>
</dbReference>
<proteinExistence type="inferred from homology"/>
<dbReference type="InterPro" id="IPR009010">
    <property type="entry name" value="Asp_de-COase-like_dom_sf"/>
</dbReference>
<evidence type="ECO:0000313" key="13">
    <source>
        <dbReference type="EMBL" id="TWT83362.1"/>
    </source>
</evidence>
<keyword evidence="7 13" id="KW-0560">Oxidoreductase</keyword>